<dbReference type="SMART" id="SM00382">
    <property type="entry name" value="AAA"/>
    <property type="match status" value="1"/>
</dbReference>
<feature type="domain" description="AAA+ ATPase" evidence="1">
    <location>
        <begin position="19"/>
        <end position="158"/>
    </location>
</feature>
<dbReference type="InterPro" id="IPR011704">
    <property type="entry name" value="ATPase_dyneun-rel_AAA"/>
</dbReference>
<accession>M4SNF8</accession>
<dbReference type="CDD" id="cd00009">
    <property type="entry name" value="AAA"/>
    <property type="match status" value="1"/>
</dbReference>
<proteinExistence type="predicted"/>
<dbReference type="Pfam" id="PF07728">
    <property type="entry name" value="AAA_5"/>
    <property type="match status" value="1"/>
</dbReference>
<dbReference type="OrthoDB" id="3730at10239"/>
<dbReference type="GeneID" id="15010786"/>
<dbReference type="KEGG" id="vg:15010786"/>
<dbReference type="SUPFAM" id="SSF52540">
    <property type="entry name" value="P-loop containing nucleoside triphosphate hydrolases"/>
    <property type="match status" value="1"/>
</dbReference>
<reference evidence="2 3" key="1">
    <citation type="submission" date="2010-11" db="EMBL/GenBank/DDBJ databases">
        <title>The Genome Sequence of Pseudoalteromonas phage pYD6-A.</title>
        <authorList>
            <consortium name="The Broad Institute Genome Sequencing Platform"/>
            <person name="Henn M.R."/>
            <person name="Wolf A."/>
            <person name="Jost G."/>
            <person name="Levin J."/>
            <person name="Malboeuf C."/>
            <person name="Casali M."/>
            <person name="Russ C."/>
            <person name="Lennon N."/>
            <person name="Chapman S.B."/>
            <person name="Erlich R."/>
            <person name="Young S.K."/>
            <person name="Yandava C."/>
            <person name="Zeng Q."/>
            <person name="Alvarado L."/>
            <person name="Anderson S."/>
            <person name="Berlin A."/>
            <person name="Chen Z."/>
            <person name="Freedman E."/>
            <person name="Gellesch M."/>
            <person name="Goldberg J."/>
            <person name="Green L."/>
            <person name="Griggs A."/>
            <person name="Gujja S."/>
            <person name="Heilman E.R."/>
            <person name="Heiman D."/>
            <person name="Hollinger A."/>
            <person name="Howarth C."/>
            <person name="Larson L."/>
            <person name="Mehta T."/>
            <person name="Pearson M."/>
            <person name="Roberts A."/>
            <person name="Ryan E."/>
            <person name="Saif S."/>
            <person name="Shea T."/>
            <person name="Shenoy N."/>
            <person name="Sisk P."/>
            <person name="Stolte C."/>
            <person name="Sykes S."/>
            <person name="White J."/>
            <person name="Haas B."/>
            <person name="Nusbaum C."/>
            <person name="Birren B."/>
        </authorList>
    </citation>
    <scope>NUCLEOTIDE SEQUENCE [LARGE SCALE GENOMIC DNA]</scope>
    <source>
        <strain evidence="3">pYD6-A</strain>
    </source>
</reference>
<name>M4SNF8_9CAUD</name>
<dbReference type="GO" id="GO:0005524">
    <property type="term" value="F:ATP binding"/>
    <property type="evidence" value="ECO:0007669"/>
    <property type="project" value="InterPro"/>
</dbReference>
<sequence>MSQLKATQLLPLVSNVLQAGLVPMIAGSPGIGKSDLIRQIAKQFNLKVIDHRLSTSDPTDLSGLPDTKGEKATFLPFDIFPTEKDEVPDGYDGFLLFLDEINSAPQSVQAASYKVLLDREVGQHKLHEKCACICAGNLQTDGAIVNRLGTAMQSRLIHFEMGVDADEWLSWAYSEGVDHRVTSFINYSPESLHMFDPSHNDKTFPSLAGTIGQGKAREFLTYCEIEKDLVTFDQVVKAPSKITLPTEPSTMYFLCGSLASKVDAKTLGAVVEFVERLPIEFQIVCFRDMLKRNKDLKKEKALRDWIITNSKELFD</sequence>
<dbReference type="EMBL" id="JF974296">
    <property type="protein sequence ID" value="AGH57573.1"/>
    <property type="molecule type" value="Genomic_DNA"/>
</dbReference>
<evidence type="ECO:0000313" key="3">
    <source>
        <dbReference type="Proteomes" id="UP000204048"/>
    </source>
</evidence>
<evidence type="ECO:0000259" key="1">
    <source>
        <dbReference type="SMART" id="SM00382"/>
    </source>
</evidence>
<protein>
    <recommendedName>
        <fullName evidence="1">AAA+ ATPase domain-containing protein</fullName>
    </recommendedName>
</protein>
<dbReference type="InterPro" id="IPR027417">
    <property type="entry name" value="P-loop_NTPase"/>
</dbReference>
<dbReference type="GO" id="GO:0016887">
    <property type="term" value="F:ATP hydrolysis activity"/>
    <property type="evidence" value="ECO:0007669"/>
    <property type="project" value="InterPro"/>
</dbReference>
<keyword evidence="3" id="KW-1185">Reference proteome</keyword>
<organism evidence="2 3">
    <name type="scientific">Pseudoalteromonas phage pYD6-A</name>
    <dbReference type="NCBI Taxonomy" id="754052"/>
    <lineage>
        <taxon>Viruses</taxon>
        <taxon>Duplodnaviria</taxon>
        <taxon>Heunggongvirae</taxon>
        <taxon>Uroviricota</taxon>
        <taxon>Caudoviricetes</taxon>
        <taxon>Schitoviridae</taxon>
        <taxon>Fuhrmanvirinae</taxon>
        <taxon>Matsuvirus</taxon>
        <taxon>Matsuvirus pYD6A</taxon>
    </lineage>
</organism>
<dbReference type="RefSeq" id="YP_007674251.1">
    <property type="nucleotide sequence ID" value="NC_020849.1"/>
</dbReference>
<dbReference type="Gene3D" id="3.40.50.300">
    <property type="entry name" value="P-loop containing nucleotide triphosphate hydrolases"/>
    <property type="match status" value="1"/>
</dbReference>
<gene>
    <name evidence="2" type="ORF">PYDG_00041</name>
</gene>
<evidence type="ECO:0000313" key="2">
    <source>
        <dbReference type="EMBL" id="AGH57573.1"/>
    </source>
</evidence>
<dbReference type="Proteomes" id="UP000204048">
    <property type="component" value="Segment"/>
</dbReference>
<dbReference type="InterPro" id="IPR003593">
    <property type="entry name" value="AAA+_ATPase"/>
</dbReference>